<dbReference type="SUPFAM" id="SSF56784">
    <property type="entry name" value="HAD-like"/>
    <property type="match status" value="1"/>
</dbReference>
<dbReference type="InterPro" id="IPR006439">
    <property type="entry name" value="HAD-SF_hydro_IA"/>
</dbReference>
<dbReference type="InterPro" id="IPR023198">
    <property type="entry name" value="PGP-like_dom2"/>
</dbReference>
<dbReference type="PANTHER" id="PTHR43611:SF3">
    <property type="entry name" value="FLAVIN MONONUCLEOTIDE HYDROLASE 1, CHLOROPLATIC"/>
    <property type="match status" value="1"/>
</dbReference>
<dbReference type="SFLD" id="SFLDS00003">
    <property type="entry name" value="Haloacid_Dehalogenase"/>
    <property type="match status" value="1"/>
</dbReference>
<dbReference type="InterPro" id="IPR036412">
    <property type="entry name" value="HAD-like_sf"/>
</dbReference>
<evidence type="ECO:0000313" key="2">
    <source>
        <dbReference type="EMBL" id="MFC6238210.1"/>
    </source>
</evidence>
<dbReference type="Gene3D" id="1.10.150.240">
    <property type="entry name" value="Putative phosphatase, domain 2"/>
    <property type="match status" value="1"/>
</dbReference>
<dbReference type="Pfam" id="PF00702">
    <property type="entry name" value="Hydrolase"/>
    <property type="match status" value="1"/>
</dbReference>
<accession>A0ABW1T2E1</accession>
<evidence type="ECO:0000256" key="1">
    <source>
        <dbReference type="SAM" id="MobiDB-lite"/>
    </source>
</evidence>
<reference evidence="3" key="1">
    <citation type="journal article" date="2019" name="Int. J. Syst. Evol. Microbiol.">
        <title>The Global Catalogue of Microorganisms (GCM) 10K type strain sequencing project: providing services to taxonomists for standard genome sequencing and annotation.</title>
        <authorList>
            <consortium name="The Broad Institute Genomics Platform"/>
            <consortium name="The Broad Institute Genome Sequencing Center for Infectious Disease"/>
            <person name="Wu L."/>
            <person name="Ma J."/>
        </authorList>
    </citation>
    <scope>NUCLEOTIDE SEQUENCE [LARGE SCALE GENOMIC DNA]</scope>
    <source>
        <strain evidence="3">CGMCC 4.7317</strain>
    </source>
</reference>
<gene>
    <name evidence="2" type="ORF">ACFQGU_09995</name>
</gene>
<protein>
    <submittedName>
        <fullName evidence="2">HAD-IA family hydrolase</fullName>
    </submittedName>
</protein>
<dbReference type="SFLD" id="SFLDG01129">
    <property type="entry name" value="C1.5:_HAD__Beta-PGM__Phosphata"/>
    <property type="match status" value="1"/>
</dbReference>
<dbReference type="NCBIfam" id="TIGR01509">
    <property type="entry name" value="HAD-SF-IA-v3"/>
    <property type="match status" value="1"/>
</dbReference>
<name>A0ABW1T2E1_9ACTN</name>
<dbReference type="InterPro" id="IPR023214">
    <property type="entry name" value="HAD_sf"/>
</dbReference>
<keyword evidence="2" id="KW-0378">Hydrolase</keyword>
<dbReference type="EMBL" id="JBHSTI010000008">
    <property type="protein sequence ID" value="MFC6238210.1"/>
    <property type="molecule type" value="Genomic_DNA"/>
</dbReference>
<dbReference type="Proteomes" id="UP001596138">
    <property type="component" value="Unassembled WGS sequence"/>
</dbReference>
<evidence type="ECO:0000313" key="3">
    <source>
        <dbReference type="Proteomes" id="UP001596138"/>
    </source>
</evidence>
<comment type="caution">
    <text evidence="2">The sequence shown here is derived from an EMBL/GenBank/DDBJ whole genome shotgun (WGS) entry which is preliminary data.</text>
</comment>
<sequence length="209" mass="23103">MSEIDVVLWDIGQVLYQSPFERFGELEERTGMPEGTLPRGPFVPEGDAEYDRVDSGERDEPEYWRDIEALARETVPGLHLYDALRELGWEGKGRPVVVGLLADIPSRYRQAVLTNDATKFLGEGWKASWEYAHYFERIVDSLDIGVRKPDPASYAAAVDLLGAEASRVLFVDDLTANVEGARAAGLQAFRFDTTDPAASVAGLRALLGL</sequence>
<dbReference type="GO" id="GO:0016787">
    <property type="term" value="F:hydrolase activity"/>
    <property type="evidence" value="ECO:0007669"/>
    <property type="project" value="UniProtKB-KW"/>
</dbReference>
<feature type="region of interest" description="Disordered" evidence="1">
    <location>
        <begin position="30"/>
        <end position="55"/>
    </location>
</feature>
<dbReference type="RefSeq" id="WP_386766223.1">
    <property type="nucleotide sequence ID" value="NZ_JBHSTI010000008.1"/>
</dbReference>
<dbReference type="PANTHER" id="PTHR43611">
    <property type="entry name" value="ALPHA-D-GLUCOSE 1-PHOSPHATE PHOSPHATASE"/>
    <property type="match status" value="1"/>
</dbReference>
<organism evidence="2 3">
    <name type="scientific">Longivirga aurantiaca</name>
    <dbReference type="NCBI Taxonomy" id="1837743"/>
    <lineage>
        <taxon>Bacteria</taxon>
        <taxon>Bacillati</taxon>
        <taxon>Actinomycetota</taxon>
        <taxon>Actinomycetes</taxon>
        <taxon>Sporichthyales</taxon>
        <taxon>Sporichthyaceae</taxon>
        <taxon>Longivirga</taxon>
    </lineage>
</organism>
<keyword evidence="3" id="KW-1185">Reference proteome</keyword>
<proteinExistence type="predicted"/>
<dbReference type="Gene3D" id="3.40.50.1000">
    <property type="entry name" value="HAD superfamily/HAD-like"/>
    <property type="match status" value="1"/>
</dbReference>
<dbReference type="PRINTS" id="PR00413">
    <property type="entry name" value="HADHALOGNASE"/>
</dbReference>